<dbReference type="OrthoDB" id="6117067at2"/>
<comment type="caution">
    <text evidence="2">The sequence shown here is derived from an EMBL/GenBank/DDBJ whole genome shotgun (WGS) entry which is preliminary data.</text>
</comment>
<keyword evidence="3" id="KW-1185">Reference proteome</keyword>
<dbReference type="Gene3D" id="3.40.50.1820">
    <property type="entry name" value="alpha/beta hydrolase"/>
    <property type="match status" value="1"/>
</dbReference>
<dbReference type="GO" id="GO:0016787">
    <property type="term" value="F:hydrolase activity"/>
    <property type="evidence" value="ECO:0007669"/>
    <property type="project" value="UniProtKB-KW"/>
</dbReference>
<protein>
    <submittedName>
        <fullName evidence="2">Alpha/beta hydrolase</fullName>
    </submittedName>
</protein>
<keyword evidence="2" id="KW-0378">Hydrolase</keyword>
<dbReference type="EMBL" id="SIXI01000002">
    <property type="protein sequence ID" value="TBO32902.1"/>
    <property type="molecule type" value="Genomic_DNA"/>
</dbReference>
<organism evidence="2 3">
    <name type="scientific">Aquabacterium lacunae</name>
    <dbReference type="NCBI Taxonomy" id="2528630"/>
    <lineage>
        <taxon>Bacteria</taxon>
        <taxon>Pseudomonadati</taxon>
        <taxon>Pseudomonadota</taxon>
        <taxon>Betaproteobacteria</taxon>
        <taxon>Burkholderiales</taxon>
        <taxon>Aquabacterium</taxon>
    </lineage>
</organism>
<dbReference type="Pfam" id="PF12697">
    <property type="entry name" value="Abhydrolase_6"/>
    <property type="match status" value="1"/>
</dbReference>
<reference evidence="2 3" key="1">
    <citation type="submission" date="2019-02" db="EMBL/GenBank/DDBJ databases">
        <title>Aquabacterium sp. strain KMB7.</title>
        <authorList>
            <person name="Chen W.-M."/>
        </authorList>
    </citation>
    <scope>NUCLEOTIDE SEQUENCE [LARGE SCALE GENOMIC DNA]</scope>
    <source>
        <strain evidence="2 3">KMB7</strain>
    </source>
</reference>
<dbReference type="RefSeq" id="WP_130967122.1">
    <property type="nucleotide sequence ID" value="NZ_SIXI01000002.1"/>
</dbReference>
<dbReference type="InterPro" id="IPR000073">
    <property type="entry name" value="AB_hydrolase_1"/>
</dbReference>
<evidence type="ECO:0000313" key="2">
    <source>
        <dbReference type="EMBL" id="TBO32902.1"/>
    </source>
</evidence>
<name>A0A4Q9H144_9BURK</name>
<dbReference type="SUPFAM" id="SSF53474">
    <property type="entry name" value="alpha/beta-Hydrolases"/>
    <property type="match status" value="1"/>
</dbReference>
<sequence>MTDHAVFIHSTGTGPFMWKRLMAGLPDGLPAVTPVNRGYAPHDLMARGTPFEIPMDLAHVKQQLPADATGLHLVAHSYGGLLAMQLALDPEVPVKSLWLYEPVMFGSMKALSAQNPERLPAAVMADLQGVFANTRLFNDLEVGGTDTWLEGFVDYWSAPGVWAAMPDKVKDMNRAVGWKMFMEVRSQALLERPVSDYRFDTPVTLLHGALSPSPAQEMVRQLALVNPQAQVEVLEGLAHMSLITQADAVLPAFRAHWARLGLAG</sequence>
<feature type="domain" description="AB hydrolase-1" evidence="1">
    <location>
        <begin position="6"/>
        <end position="250"/>
    </location>
</feature>
<dbReference type="InterPro" id="IPR029058">
    <property type="entry name" value="AB_hydrolase_fold"/>
</dbReference>
<dbReference type="AlphaFoldDB" id="A0A4Q9H144"/>
<gene>
    <name evidence="2" type="ORF">EYS42_06985</name>
</gene>
<proteinExistence type="predicted"/>
<evidence type="ECO:0000259" key="1">
    <source>
        <dbReference type="Pfam" id="PF12697"/>
    </source>
</evidence>
<dbReference type="Proteomes" id="UP000292120">
    <property type="component" value="Unassembled WGS sequence"/>
</dbReference>
<evidence type="ECO:0000313" key="3">
    <source>
        <dbReference type="Proteomes" id="UP000292120"/>
    </source>
</evidence>
<accession>A0A4Q9H144</accession>